<evidence type="ECO:0000259" key="11">
    <source>
        <dbReference type="PROSITE" id="PS50885"/>
    </source>
</evidence>
<feature type="transmembrane region" description="Helical" evidence="8">
    <location>
        <begin position="7"/>
        <end position="30"/>
    </location>
</feature>
<keyword evidence="8" id="KW-0472">Membrane</keyword>
<sequence>MQKQRSVARVLGAVVGSLGVVLVVICAHGLKQAVGRFADGNRIVSLAVASRDMTNALVAFRLERGDTLGNLSSATVASDSIVNQIQEWRGAAVKTHAQALQTSEQVDLSGLSERLQKMRAIWEQLEGLRLRVLGALRQEKAARDADLLPSWAKASTAYMDAVSEAAAHLDASMILIDPMVDRLLLIKQSSWLARDTVGQTILSQFSSIMAGKTWTISEGFDFADQRGRSQQAWRTVRDLSANAASPSLLQAIRDAEPDMSGQLYDDRNTMAGRLLKGEPAGVTGIEHRDRQLVGAEKLVRVTQSALVDMIARAEEGAAQARLGLILYGLLLPVSIALMIGGLLMVRNRVTRPLSAITGVMTRFAAHDFANEVPGLDRNDEIGRMAAALQVFKEAMINAERLSGDQAAERADKEKRASELAGLVRQFESRIGQMVQTLSEASNELETTARSMSGTAAQAQDQAGSASNLADQVGGGVQTVAAAAEELNASIREINRQVEQATRATEQAVDTVKETDTTVRALVEGADRIGEVIGLITSIAGQTNLLALNATIEAARAGESGKGFAVVASEVKNLASQTAKATEEISTQITQIQEATQKAVSAIDGIVKTIEEVSSINRVIASAVEEQNKATAEIASTVQHTAEATSTVTRNIASVSSSANETGRAAAGVLQAAANLSSQSTLLTTEVDSFISRVRAVA</sequence>
<gene>
    <name evidence="12" type="ORF">GCM10007857_48590</name>
</gene>
<evidence type="ECO:0000259" key="9">
    <source>
        <dbReference type="PROSITE" id="PS50111"/>
    </source>
</evidence>
<dbReference type="SMART" id="SM00304">
    <property type="entry name" value="HAMP"/>
    <property type="match status" value="2"/>
</dbReference>
<accession>A0ABQ6B134</accession>
<organism evidence="12 13">
    <name type="scientific">Bradyrhizobium iriomotense</name>
    <dbReference type="NCBI Taxonomy" id="441950"/>
    <lineage>
        <taxon>Bacteria</taxon>
        <taxon>Pseudomonadati</taxon>
        <taxon>Pseudomonadota</taxon>
        <taxon>Alphaproteobacteria</taxon>
        <taxon>Hyphomicrobiales</taxon>
        <taxon>Nitrobacteraceae</taxon>
        <taxon>Bradyrhizobium</taxon>
    </lineage>
</organism>
<dbReference type="Gene3D" id="6.10.340.10">
    <property type="match status" value="1"/>
</dbReference>
<evidence type="ECO:0000313" key="12">
    <source>
        <dbReference type="EMBL" id="GLR88147.1"/>
    </source>
</evidence>
<dbReference type="Proteomes" id="UP001156905">
    <property type="component" value="Unassembled WGS sequence"/>
</dbReference>
<dbReference type="CDD" id="cd06225">
    <property type="entry name" value="HAMP"/>
    <property type="match status" value="1"/>
</dbReference>
<dbReference type="RefSeq" id="WP_284269340.1">
    <property type="nucleotide sequence ID" value="NZ_BSOW01000017.1"/>
</dbReference>
<dbReference type="PROSITE" id="PS50111">
    <property type="entry name" value="CHEMOTAXIS_TRANSDUC_2"/>
    <property type="match status" value="1"/>
</dbReference>
<dbReference type="PRINTS" id="PR00260">
    <property type="entry name" value="CHEMTRNSDUCR"/>
</dbReference>
<evidence type="ECO:0000256" key="8">
    <source>
        <dbReference type="SAM" id="Phobius"/>
    </source>
</evidence>
<evidence type="ECO:0000256" key="2">
    <source>
        <dbReference type="ARBA" id="ARBA00022519"/>
    </source>
</evidence>
<name>A0ABQ6B134_9BRAD</name>
<dbReference type="InterPro" id="IPR003660">
    <property type="entry name" value="HAMP_dom"/>
</dbReference>
<keyword evidence="2" id="KW-0997">Cell inner membrane</keyword>
<dbReference type="SMART" id="SM00283">
    <property type="entry name" value="MA"/>
    <property type="match status" value="1"/>
</dbReference>
<dbReference type="SUPFAM" id="SSF58104">
    <property type="entry name" value="Methyl-accepting chemotaxis protein (MCP) signaling domain"/>
    <property type="match status" value="1"/>
</dbReference>
<feature type="region of interest" description="Disordered" evidence="7">
    <location>
        <begin position="450"/>
        <end position="469"/>
    </location>
</feature>
<feature type="domain" description="T-SNARE coiled-coil homology" evidence="10">
    <location>
        <begin position="592"/>
        <end position="654"/>
    </location>
</feature>
<feature type="domain" description="HAMP" evidence="11">
    <location>
        <begin position="347"/>
        <end position="400"/>
    </location>
</feature>
<protein>
    <submittedName>
        <fullName evidence="12">Methyl-accepting chemotaxis protein</fullName>
    </submittedName>
</protein>
<evidence type="ECO:0000256" key="4">
    <source>
        <dbReference type="ARBA" id="ARBA00029447"/>
    </source>
</evidence>
<comment type="subcellular location">
    <subcellularLocation>
        <location evidence="1">Cell inner membrane</location>
        <topology evidence="1">Multi-pass membrane protein</topology>
    </subcellularLocation>
</comment>
<evidence type="ECO:0000256" key="5">
    <source>
        <dbReference type="PROSITE-ProRule" id="PRU00284"/>
    </source>
</evidence>
<comment type="similarity">
    <text evidence="4">Belongs to the methyl-accepting chemotaxis (MCP) protein family.</text>
</comment>
<feature type="transmembrane region" description="Helical" evidence="8">
    <location>
        <begin position="324"/>
        <end position="345"/>
    </location>
</feature>
<evidence type="ECO:0000256" key="3">
    <source>
        <dbReference type="ARBA" id="ARBA00023224"/>
    </source>
</evidence>
<dbReference type="InterPro" id="IPR004089">
    <property type="entry name" value="MCPsignal_dom"/>
</dbReference>
<dbReference type="PROSITE" id="PS50192">
    <property type="entry name" value="T_SNARE"/>
    <property type="match status" value="1"/>
</dbReference>
<keyword evidence="2" id="KW-1003">Cell membrane</keyword>
<evidence type="ECO:0000259" key="10">
    <source>
        <dbReference type="PROSITE" id="PS50192"/>
    </source>
</evidence>
<keyword evidence="8" id="KW-0812">Transmembrane</keyword>
<dbReference type="Gene3D" id="1.10.287.950">
    <property type="entry name" value="Methyl-accepting chemotaxis protein"/>
    <property type="match status" value="1"/>
</dbReference>
<dbReference type="Pfam" id="PF00015">
    <property type="entry name" value="MCPsignal"/>
    <property type="match status" value="1"/>
</dbReference>
<dbReference type="EMBL" id="BSOW01000017">
    <property type="protein sequence ID" value="GLR88147.1"/>
    <property type="molecule type" value="Genomic_DNA"/>
</dbReference>
<keyword evidence="8" id="KW-1133">Transmembrane helix</keyword>
<comment type="caution">
    <text evidence="12">The sequence shown here is derived from an EMBL/GenBank/DDBJ whole genome shotgun (WGS) entry which is preliminary data.</text>
</comment>
<dbReference type="InterPro" id="IPR004090">
    <property type="entry name" value="Chemotax_Me-accpt_rcpt"/>
</dbReference>
<dbReference type="InterPro" id="IPR000727">
    <property type="entry name" value="T_SNARE_dom"/>
</dbReference>
<feature type="domain" description="Methyl-accepting transducer" evidence="9">
    <location>
        <begin position="440"/>
        <end position="676"/>
    </location>
</feature>
<evidence type="ECO:0000313" key="13">
    <source>
        <dbReference type="Proteomes" id="UP001156905"/>
    </source>
</evidence>
<dbReference type="Pfam" id="PF00672">
    <property type="entry name" value="HAMP"/>
    <property type="match status" value="1"/>
</dbReference>
<reference evidence="13" key="1">
    <citation type="journal article" date="2019" name="Int. J. Syst. Evol. Microbiol.">
        <title>The Global Catalogue of Microorganisms (GCM) 10K type strain sequencing project: providing services to taxonomists for standard genome sequencing and annotation.</title>
        <authorList>
            <consortium name="The Broad Institute Genomics Platform"/>
            <consortium name="The Broad Institute Genome Sequencing Center for Infectious Disease"/>
            <person name="Wu L."/>
            <person name="Ma J."/>
        </authorList>
    </citation>
    <scope>NUCLEOTIDE SEQUENCE [LARGE SCALE GENOMIC DNA]</scope>
    <source>
        <strain evidence="13">NBRC 102520</strain>
    </source>
</reference>
<evidence type="ECO:0000256" key="1">
    <source>
        <dbReference type="ARBA" id="ARBA00004429"/>
    </source>
</evidence>
<keyword evidence="13" id="KW-1185">Reference proteome</keyword>
<keyword evidence="6" id="KW-0175">Coiled coil</keyword>
<dbReference type="PROSITE" id="PS50885">
    <property type="entry name" value="HAMP"/>
    <property type="match status" value="1"/>
</dbReference>
<proteinExistence type="inferred from homology"/>
<evidence type="ECO:0000256" key="6">
    <source>
        <dbReference type="SAM" id="Coils"/>
    </source>
</evidence>
<feature type="coiled-coil region" evidence="6">
    <location>
        <begin position="476"/>
        <end position="510"/>
    </location>
</feature>
<dbReference type="PANTHER" id="PTHR32089">
    <property type="entry name" value="METHYL-ACCEPTING CHEMOTAXIS PROTEIN MCPB"/>
    <property type="match status" value="1"/>
</dbReference>
<evidence type="ECO:0000256" key="7">
    <source>
        <dbReference type="SAM" id="MobiDB-lite"/>
    </source>
</evidence>
<keyword evidence="3 5" id="KW-0807">Transducer</keyword>
<dbReference type="PANTHER" id="PTHR32089:SF112">
    <property type="entry name" value="LYSOZYME-LIKE PROTEIN-RELATED"/>
    <property type="match status" value="1"/>
</dbReference>
<feature type="compositionally biased region" description="Low complexity" evidence="7">
    <location>
        <begin position="452"/>
        <end position="469"/>
    </location>
</feature>